<organism evidence="2">
    <name type="scientific">Sipha flava</name>
    <name type="common">yellow sugarcane aphid</name>
    <dbReference type="NCBI Taxonomy" id="143950"/>
    <lineage>
        <taxon>Eukaryota</taxon>
        <taxon>Metazoa</taxon>
        <taxon>Ecdysozoa</taxon>
        <taxon>Arthropoda</taxon>
        <taxon>Hexapoda</taxon>
        <taxon>Insecta</taxon>
        <taxon>Pterygota</taxon>
        <taxon>Neoptera</taxon>
        <taxon>Paraneoptera</taxon>
        <taxon>Hemiptera</taxon>
        <taxon>Sternorrhyncha</taxon>
        <taxon>Aphidomorpha</taxon>
        <taxon>Aphidoidea</taxon>
        <taxon>Aphididae</taxon>
        <taxon>Sipha</taxon>
    </lineage>
</organism>
<keyword evidence="2" id="KW-0808">Transferase</keyword>
<dbReference type="GO" id="GO:0003964">
    <property type="term" value="F:RNA-directed DNA polymerase activity"/>
    <property type="evidence" value="ECO:0007669"/>
    <property type="project" value="UniProtKB-KW"/>
</dbReference>
<dbReference type="PANTHER" id="PTHR19446">
    <property type="entry name" value="REVERSE TRANSCRIPTASES"/>
    <property type="match status" value="1"/>
</dbReference>
<name>A0A2S2QLY2_9HEMI</name>
<dbReference type="PROSITE" id="PS50878">
    <property type="entry name" value="RT_POL"/>
    <property type="match status" value="1"/>
</dbReference>
<evidence type="ECO:0000313" key="2">
    <source>
        <dbReference type="EMBL" id="MBY78683.1"/>
    </source>
</evidence>
<dbReference type="InterPro" id="IPR043502">
    <property type="entry name" value="DNA/RNA_pol_sf"/>
</dbReference>
<dbReference type="Pfam" id="PF00078">
    <property type="entry name" value="RVT_1"/>
    <property type="match status" value="1"/>
</dbReference>
<sequence length="554" mass="63561">MLVNNLTNLSPKDGSLWKATKKILRYKTPNLPLIKHNGSLTSSDSEKAELFKIYLSEIFLPHPDIFDPDTITLVNRSLNVPPQFSLPIKPFSPNDLKYQILKYPQKKSPGYDLITAEVVKCLPKRAIVHITHIFNSIIRLSYFPLLWKFSTIIMIHKPNKPADTTSSYRPISLLPFLAKILEKLILKRILPIISDKKVLPDYQFGFRSSHSTTHQLHRVVDAISFSLEKKLFCTAAFLDISQAFDRVWHDGLLHKIKTFLPSPFYHLIKSYLTERTFQIRYGSDTSSIGSISAGVPQGGILSPILYNIFAADQPITPNTSVADYADDKVIISMNDNPCIASANLQTHLDLMENWYTKWRFKLNHSKSIHTTFTLRPALTPEVTLYGAPIPSSPSVKYLGLTLDKRLTWAHHIRAKRLSLNNRFRILKPLVSNKHTSLHVKLLIYKTLLKPIWKYGIQLWGSAKKTNLNKIQCFQNIALRKLINAPPYISNHTLHTDLKLKTIHEEAKHFYKRFHNRLSSHSNPLIKNLSSLSIPGSPPRRLKREWCRDLLQILI</sequence>
<dbReference type="CDD" id="cd01650">
    <property type="entry name" value="RT_nLTR_like"/>
    <property type="match status" value="1"/>
</dbReference>
<dbReference type="AlphaFoldDB" id="A0A2S2QLY2"/>
<reference evidence="2" key="1">
    <citation type="submission" date="2018-04" db="EMBL/GenBank/DDBJ databases">
        <title>Transcriptome assembly of Sipha flava.</title>
        <authorList>
            <person name="Scully E.D."/>
            <person name="Geib S.M."/>
            <person name="Palmer N.A."/>
            <person name="Koch K."/>
            <person name="Bradshaw J."/>
            <person name="Heng-Moss T."/>
            <person name="Sarath G."/>
        </authorList>
    </citation>
    <scope>NUCLEOTIDE SEQUENCE</scope>
</reference>
<proteinExistence type="predicted"/>
<accession>A0A2S2QLY2</accession>
<evidence type="ECO:0000259" key="1">
    <source>
        <dbReference type="PROSITE" id="PS50878"/>
    </source>
</evidence>
<protein>
    <submittedName>
        <fullName evidence="2">Putative RNA-directed DNA polymerase</fullName>
    </submittedName>
</protein>
<feature type="domain" description="Reverse transcriptase" evidence="1">
    <location>
        <begin position="136"/>
        <end position="402"/>
    </location>
</feature>
<dbReference type="OrthoDB" id="6585297at2759"/>
<dbReference type="EMBL" id="GGMS01009480">
    <property type="protein sequence ID" value="MBY78683.1"/>
    <property type="molecule type" value="Transcribed_RNA"/>
</dbReference>
<dbReference type="SUPFAM" id="SSF56672">
    <property type="entry name" value="DNA/RNA polymerases"/>
    <property type="match status" value="1"/>
</dbReference>
<keyword evidence="2" id="KW-0695">RNA-directed DNA polymerase</keyword>
<keyword evidence="2" id="KW-0548">Nucleotidyltransferase</keyword>
<gene>
    <name evidence="2" type="ORF">g.180191</name>
</gene>
<dbReference type="InterPro" id="IPR000477">
    <property type="entry name" value="RT_dom"/>
</dbReference>